<protein>
    <submittedName>
        <fullName evidence="1">Uncharacterized protein</fullName>
    </submittedName>
</protein>
<name>A0ABQ9XTQ9_9EUKA</name>
<keyword evidence="2" id="KW-1185">Reference proteome</keyword>
<dbReference type="Proteomes" id="UP001281761">
    <property type="component" value="Unassembled WGS sequence"/>
</dbReference>
<proteinExistence type="predicted"/>
<comment type="caution">
    <text evidence="1">The sequence shown here is derived from an EMBL/GenBank/DDBJ whole genome shotgun (WGS) entry which is preliminary data.</text>
</comment>
<reference evidence="1 2" key="1">
    <citation type="journal article" date="2022" name="bioRxiv">
        <title>Genomics of Preaxostyla Flagellates Illuminates Evolutionary Transitions and the Path Towards Mitochondrial Loss.</title>
        <authorList>
            <person name="Novak L.V.F."/>
            <person name="Treitli S.C."/>
            <person name="Pyrih J."/>
            <person name="Halakuc P."/>
            <person name="Pipaliya S.V."/>
            <person name="Vacek V."/>
            <person name="Brzon O."/>
            <person name="Soukal P."/>
            <person name="Eme L."/>
            <person name="Dacks J.B."/>
            <person name="Karnkowska A."/>
            <person name="Elias M."/>
            <person name="Hampl V."/>
        </authorList>
    </citation>
    <scope>NUCLEOTIDE SEQUENCE [LARGE SCALE GENOMIC DNA]</scope>
    <source>
        <strain evidence="1">NAU3</strain>
        <tissue evidence="1">Gut</tissue>
    </source>
</reference>
<dbReference type="EMBL" id="JARBJD010000073">
    <property type="protein sequence ID" value="KAK2954868.1"/>
    <property type="molecule type" value="Genomic_DNA"/>
</dbReference>
<accession>A0ABQ9XTQ9</accession>
<gene>
    <name evidence="1" type="ORF">BLNAU_10198</name>
</gene>
<organism evidence="1 2">
    <name type="scientific">Blattamonas nauphoetae</name>
    <dbReference type="NCBI Taxonomy" id="2049346"/>
    <lineage>
        <taxon>Eukaryota</taxon>
        <taxon>Metamonada</taxon>
        <taxon>Preaxostyla</taxon>
        <taxon>Oxymonadida</taxon>
        <taxon>Blattamonas</taxon>
    </lineage>
</organism>
<evidence type="ECO:0000313" key="2">
    <source>
        <dbReference type="Proteomes" id="UP001281761"/>
    </source>
</evidence>
<sequence length="364" mass="40616">MSSSLRRTLTYDPEFHPVKVPEFHRDNSQCDITSPAELRSRIAIIETNLNTSKRFSDPTVHAVSGRKDCAQSHIMTAIINFTNMQSYYDELTSLGSLLSALRHENDIEVNMNSSSTSLTRLVLKDNALQEHIQNHACFVEDQLSPNCRSLFDLSSHTLGTGTDEAHVDLMVDVQTHAIPTRLDLMVDSLSFNDKCSNSAPTGAKQASISHTNFASIARTGGDGVVIQHTNLEKHGFWEGHLRLIVKTYTRDRDRFLRHRLARVLPLPTRRSEGSAHQRLVWFTGHPKSDIHRSVHLAVQKLRNLLTFAARSRSLTNIEFRAKTQSPVLNFGLISSTANAVLSIQDSIVKGAIFSSSPVLIVTDQ</sequence>
<evidence type="ECO:0000313" key="1">
    <source>
        <dbReference type="EMBL" id="KAK2954868.1"/>
    </source>
</evidence>